<evidence type="ECO:0000256" key="7">
    <source>
        <dbReference type="ARBA" id="ARBA00022826"/>
    </source>
</evidence>
<keyword evidence="12" id="KW-0472">Membrane</keyword>
<dbReference type="CTD" id="79041"/>
<feature type="compositionally biased region" description="Basic and acidic residues" evidence="20">
    <location>
        <begin position="340"/>
        <end position="349"/>
    </location>
</feature>
<dbReference type="GO" id="GO:0042802">
    <property type="term" value="F:identical protein binding"/>
    <property type="evidence" value="ECO:0007669"/>
    <property type="project" value="InterPro"/>
</dbReference>
<dbReference type="GO" id="GO:0005267">
    <property type="term" value="F:potassium channel activity"/>
    <property type="evidence" value="ECO:0007669"/>
    <property type="project" value="UniProtKB-KW"/>
</dbReference>
<dbReference type="KEGG" id="dord:105994668"/>
<evidence type="ECO:0000256" key="10">
    <source>
        <dbReference type="ARBA" id="ARBA00022989"/>
    </source>
</evidence>
<keyword evidence="6" id="KW-0812">Transmembrane</keyword>
<evidence type="ECO:0000256" key="12">
    <source>
        <dbReference type="ARBA" id="ARBA00023136"/>
    </source>
</evidence>
<keyword evidence="21" id="KW-1185">Reference proteome</keyword>
<dbReference type="GO" id="GO:0033017">
    <property type="term" value="C:sarcoplasmic reticulum membrane"/>
    <property type="evidence" value="ECO:0007669"/>
    <property type="project" value="UniProtKB-SubCell"/>
</dbReference>
<evidence type="ECO:0000256" key="19">
    <source>
        <dbReference type="ARBA" id="ARBA00047059"/>
    </source>
</evidence>
<comment type="subunit">
    <text evidence="19">Homotrimer; conformation seems to be controled by binding to diacylglycerol (DAG).</text>
</comment>
<dbReference type="PANTHER" id="PTHR12454:SF3">
    <property type="entry name" value="TRIMERIC INTRACELLULAR CATION CHANNEL TYPE A"/>
    <property type="match status" value="1"/>
</dbReference>
<keyword evidence="7" id="KW-0631">Potassium channel</keyword>
<evidence type="ECO:0000256" key="20">
    <source>
        <dbReference type="SAM" id="MobiDB-lite"/>
    </source>
</evidence>
<dbReference type="AlphaFoldDB" id="A0A1S3G4L0"/>
<keyword evidence="8" id="KW-0703">Sarcoplasmic reticulum</keyword>
<proteinExistence type="inferred from homology"/>
<evidence type="ECO:0000256" key="2">
    <source>
        <dbReference type="ARBA" id="ARBA00004326"/>
    </source>
</evidence>
<gene>
    <name evidence="22" type="primary">Tmem38a</name>
</gene>
<evidence type="ECO:0000256" key="17">
    <source>
        <dbReference type="ARBA" id="ARBA00043218"/>
    </source>
</evidence>
<dbReference type="Pfam" id="PF05197">
    <property type="entry name" value="TRIC"/>
    <property type="match status" value="1"/>
</dbReference>
<dbReference type="OrthoDB" id="195817at2759"/>
<evidence type="ECO:0000256" key="1">
    <source>
        <dbReference type="ARBA" id="ARBA00004126"/>
    </source>
</evidence>
<evidence type="ECO:0000256" key="4">
    <source>
        <dbReference type="ARBA" id="ARBA00022448"/>
    </source>
</evidence>
<evidence type="ECO:0000256" key="6">
    <source>
        <dbReference type="ARBA" id="ARBA00022692"/>
    </source>
</evidence>
<evidence type="ECO:0000256" key="14">
    <source>
        <dbReference type="ARBA" id="ARBA00023303"/>
    </source>
</evidence>
<name>A0A1S3G4L0_DIPOR</name>
<keyword evidence="13" id="KW-0539">Nucleus</keyword>
<evidence type="ECO:0000256" key="15">
    <source>
        <dbReference type="ARBA" id="ARBA00034430"/>
    </source>
</evidence>
<keyword evidence="11" id="KW-0406">Ion transport</keyword>
<evidence type="ECO:0000256" key="16">
    <source>
        <dbReference type="ARBA" id="ARBA00040915"/>
    </source>
</evidence>
<evidence type="ECO:0000313" key="22">
    <source>
        <dbReference type="RefSeq" id="XP_012883751.1"/>
    </source>
</evidence>
<dbReference type="Proteomes" id="UP000081671">
    <property type="component" value="Unplaced"/>
</dbReference>
<comment type="similarity">
    <text evidence="3">Belongs to the TMEM38 family.</text>
</comment>
<evidence type="ECO:0000256" key="5">
    <source>
        <dbReference type="ARBA" id="ARBA00022538"/>
    </source>
</evidence>
<protein>
    <recommendedName>
        <fullName evidence="16">Trimeric intracellular cation channel type A</fullName>
    </recommendedName>
    <alternativeName>
        <fullName evidence="17">Transmembrane protein 38A</fullName>
    </alternativeName>
</protein>
<evidence type="ECO:0000256" key="3">
    <source>
        <dbReference type="ARBA" id="ARBA00005766"/>
    </source>
</evidence>
<feature type="compositionally biased region" description="Low complexity" evidence="20">
    <location>
        <begin position="40"/>
        <end position="51"/>
    </location>
</feature>
<dbReference type="InterPro" id="IPR007866">
    <property type="entry name" value="TRIC_channel"/>
</dbReference>
<dbReference type="GeneID" id="105994668"/>
<organism evidence="21 22">
    <name type="scientific">Dipodomys ordii</name>
    <name type="common">Ord's kangaroo rat</name>
    <dbReference type="NCBI Taxonomy" id="10020"/>
    <lineage>
        <taxon>Eukaryota</taxon>
        <taxon>Metazoa</taxon>
        <taxon>Chordata</taxon>
        <taxon>Craniata</taxon>
        <taxon>Vertebrata</taxon>
        <taxon>Euteleostomi</taxon>
        <taxon>Mammalia</taxon>
        <taxon>Eutheria</taxon>
        <taxon>Euarchontoglires</taxon>
        <taxon>Glires</taxon>
        <taxon>Rodentia</taxon>
        <taxon>Castorimorpha</taxon>
        <taxon>Heteromyidae</taxon>
        <taxon>Dipodomyinae</taxon>
        <taxon>Dipodomys</taxon>
    </lineage>
</organism>
<evidence type="ECO:0000256" key="18">
    <source>
        <dbReference type="ARBA" id="ARBA00045286"/>
    </source>
</evidence>
<reference evidence="22" key="1">
    <citation type="submission" date="2025-08" db="UniProtKB">
        <authorList>
            <consortium name="RefSeq"/>
        </authorList>
    </citation>
    <scope>IDENTIFICATION</scope>
    <source>
        <tissue evidence="22">Kidney</tissue>
    </source>
</reference>
<dbReference type="STRING" id="10020.ENSDORP00000012071"/>
<evidence type="ECO:0000256" key="11">
    <source>
        <dbReference type="ARBA" id="ARBA00023065"/>
    </source>
</evidence>
<feature type="compositionally biased region" description="Gly residues" evidence="20">
    <location>
        <begin position="320"/>
        <end position="331"/>
    </location>
</feature>
<dbReference type="PANTHER" id="PTHR12454">
    <property type="entry name" value="TRIMERIC INTRACELLULAR CATION CHANNEL"/>
    <property type="match status" value="1"/>
</dbReference>
<keyword evidence="4" id="KW-0813">Transport</keyword>
<dbReference type="GO" id="GO:0031965">
    <property type="term" value="C:nuclear membrane"/>
    <property type="evidence" value="ECO:0007669"/>
    <property type="project" value="UniProtKB-SubCell"/>
</dbReference>
<accession>A0A1S3G4L0</accession>
<feature type="region of interest" description="Disordered" evidence="20">
    <location>
        <begin position="1"/>
        <end position="98"/>
    </location>
</feature>
<evidence type="ECO:0000313" key="21">
    <source>
        <dbReference type="Proteomes" id="UP000081671"/>
    </source>
</evidence>
<feature type="region of interest" description="Disordered" evidence="20">
    <location>
        <begin position="313"/>
        <end position="358"/>
    </location>
</feature>
<comment type="function">
    <text evidence="18">Intracellular monovalent cation channel required for maintenance of rapid intracellular calcium release. Acts as a potassium counter-ion channel that functions in synchronization with calcium release from intracellular stores. Opened by a change of voltage within the sarcoplasmic reticulum lumen.</text>
</comment>
<keyword evidence="9" id="KW-0630">Potassium</keyword>
<dbReference type="FunCoup" id="A0A1S3G4L0">
    <property type="interactions" value="781"/>
</dbReference>
<sequence>MVRGSSAPELRGGGGRPRSPRGLPDTCSNSVDPQKGLPWRAALAARALRGPRGARDADRRTAPLGPKPAGFIEAPGAAPSGPAVRGRHLPPRPPGAVELSRRHPAASWLCAMLHCFGSYILADLLLGEPVIDYFSNNSSVLLASAVWYLIFFCPLDLFYKCVCFLPVKLIFVAMKEVVRVRKIAVGIHHAHHHYHHGWFIMIATGWVKGSGVALLSSVEQLLRGVWKPETNEILHMSFPTKASLYGAVLFTLQQTRWLPVSKASLIFLFTMFMVSCKVFLTATHSHSCPFDVLEAYVCPVLFGGSWGSGDHHHDNHGAAHSGGGGVHGVGPGPQHSPLPRSKEELSEGSRKKKTKKAD</sequence>
<keyword evidence="10" id="KW-1133">Transmembrane helix</keyword>
<comment type="subcellular location">
    <subcellularLocation>
        <location evidence="1">Nucleus membrane</location>
    </subcellularLocation>
    <subcellularLocation>
        <location evidence="2">Sarcoplasmic reticulum membrane</location>
        <topology evidence="2">Multi-pass membrane protein</topology>
    </subcellularLocation>
</comment>
<comment type="catalytic activity">
    <reaction evidence="15">
        <text>K(+)(in) = K(+)(out)</text>
        <dbReference type="Rhea" id="RHEA:29463"/>
        <dbReference type="ChEBI" id="CHEBI:29103"/>
    </reaction>
</comment>
<keyword evidence="14" id="KW-0407">Ion channel</keyword>
<evidence type="ECO:0000256" key="9">
    <source>
        <dbReference type="ARBA" id="ARBA00022958"/>
    </source>
</evidence>
<evidence type="ECO:0000256" key="13">
    <source>
        <dbReference type="ARBA" id="ARBA00023242"/>
    </source>
</evidence>
<evidence type="ECO:0000256" key="8">
    <source>
        <dbReference type="ARBA" id="ARBA00022951"/>
    </source>
</evidence>
<keyword evidence="5" id="KW-0633">Potassium transport</keyword>
<dbReference type="RefSeq" id="XP_012883751.1">
    <property type="nucleotide sequence ID" value="XM_013028297.1"/>
</dbReference>
<dbReference type="InParanoid" id="A0A1S3G4L0"/>